<dbReference type="RefSeq" id="WP_145429764.1">
    <property type="nucleotide sequence ID" value="NZ_CP036339.1"/>
</dbReference>
<organism evidence="1 2">
    <name type="scientific">Lacipirellula limnantheis</name>
    <dbReference type="NCBI Taxonomy" id="2528024"/>
    <lineage>
        <taxon>Bacteria</taxon>
        <taxon>Pseudomonadati</taxon>
        <taxon>Planctomycetota</taxon>
        <taxon>Planctomycetia</taxon>
        <taxon>Pirellulales</taxon>
        <taxon>Lacipirellulaceae</taxon>
        <taxon>Lacipirellula</taxon>
    </lineage>
</organism>
<dbReference type="Proteomes" id="UP000317909">
    <property type="component" value="Chromosome"/>
</dbReference>
<sequence length="341" mass="38152">MGNKLCLSDELERLRGDFAAATGEPPFKHFYCPILFVDEDVELCAGHVINESIPKTSRTCVVQRKDVDGFYGSLVEDDFATVLKINGGGIHKILENDRLRRKVPYSVSLNGRSVEHYEVNGHSAPCHPVVSLENGDGQFLKIALKISPEEIPDASHLHISVDRDYMPEAVATLLKAAHLTMFSIFGYRYVFSAAGQDVARILRDFYLRHKGSARKEQLKALGTYFTRFAGMIIPLGGFVDEVVVGSLKDRRFMVCVGTSGHFFSLGVLVRTCDRMSVVLLAPDRAELMDTYISFTKETWKSPFRYHLADFVDSTSSSDAHWKGYKNVYTFDPGDPIGYVSE</sequence>
<accession>A0A517TR54</accession>
<dbReference type="KEGG" id="llh:I41_00060"/>
<gene>
    <name evidence="1" type="ORF">I41_00060</name>
</gene>
<dbReference type="OrthoDB" id="8757337at2"/>
<proteinExistence type="predicted"/>
<evidence type="ECO:0000313" key="2">
    <source>
        <dbReference type="Proteomes" id="UP000317909"/>
    </source>
</evidence>
<keyword evidence="2" id="KW-1185">Reference proteome</keyword>
<protein>
    <submittedName>
        <fullName evidence="1">Uncharacterized protein</fullName>
    </submittedName>
</protein>
<name>A0A517TR54_9BACT</name>
<reference evidence="1 2" key="1">
    <citation type="submission" date="2019-02" db="EMBL/GenBank/DDBJ databases">
        <title>Deep-cultivation of Planctomycetes and their phenomic and genomic characterization uncovers novel biology.</title>
        <authorList>
            <person name="Wiegand S."/>
            <person name="Jogler M."/>
            <person name="Boedeker C."/>
            <person name="Pinto D."/>
            <person name="Vollmers J."/>
            <person name="Rivas-Marin E."/>
            <person name="Kohn T."/>
            <person name="Peeters S.H."/>
            <person name="Heuer A."/>
            <person name="Rast P."/>
            <person name="Oberbeckmann S."/>
            <person name="Bunk B."/>
            <person name="Jeske O."/>
            <person name="Meyerdierks A."/>
            <person name="Storesund J.E."/>
            <person name="Kallscheuer N."/>
            <person name="Luecker S."/>
            <person name="Lage O.M."/>
            <person name="Pohl T."/>
            <person name="Merkel B.J."/>
            <person name="Hornburger P."/>
            <person name="Mueller R.-W."/>
            <person name="Bruemmer F."/>
            <person name="Labrenz M."/>
            <person name="Spormann A.M."/>
            <person name="Op den Camp H."/>
            <person name="Overmann J."/>
            <person name="Amann R."/>
            <person name="Jetten M.S.M."/>
            <person name="Mascher T."/>
            <person name="Medema M.H."/>
            <person name="Devos D.P."/>
            <person name="Kaster A.-K."/>
            <person name="Ovreas L."/>
            <person name="Rohde M."/>
            <person name="Galperin M.Y."/>
            <person name="Jogler C."/>
        </authorList>
    </citation>
    <scope>NUCLEOTIDE SEQUENCE [LARGE SCALE GENOMIC DNA]</scope>
    <source>
        <strain evidence="1 2">I41</strain>
    </source>
</reference>
<dbReference type="EMBL" id="CP036339">
    <property type="protein sequence ID" value="QDT70853.1"/>
    <property type="molecule type" value="Genomic_DNA"/>
</dbReference>
<dbReference type="AlphaFoldDB" id="A0A517TR54"/>
<evidence type="ECO:0000313" key="1">
    <source>
        <dbReference type="EMBL" id="QDT70853.1"/>
    </source>
</evidence>